<dbReference type="NCBIfam" id="NF000986">
    <property type="entry name" value="PRK00103.1-4"/>
    <property type="match status" value="1"/>
</dbReference>
<dbReference type="Pfam" id="PF02590">
    <property type="entry name" value="SPOUT_MTase"/>
    <property type="match status" value="1"/>
</dbReference>
<dbReference type="Proteomes" id="UP000605253">
    <property type="component" value="Unassembled WGS sequence"/>
</dbReference>
<feature type="binding site" evidence="5">
    <location>
        <position position="104"/>
    </location>
    <ligand>
        <name>S-adenosyl-L-methionine</name>
        <dbReference type="ChEBI" id="CHEBI:59789"/>
    </ligand>
</feature>
<dbReference type="PIRSF" id="PIRSF004505">
    <property type="entry name" value="MT_bac"/>
    <property type="match status" value="1"/>
</dbReference>
<reference evidence="6" key="1">
    <citation type="journal article" date="2014" name="Int. J. Syst. Evol. Microbiol.">
        <title>Complete genome sequence of Corynebacterium casei LMG S-19264T (=DSM 44701T), isolated from a smear-ripened cheese.</title>
        <authorList>
            <consortium name="US DOE Joint Genome Institute (JGI-PGF)"/>
            <person name="Walter F."/>
            <person name="Albersmeier A."/>
            <person name="Kalinowski J."/>
            <person name="Ruckert C."/>
        </authorList>
    </citation>
    <scope>NUCLEOTIDE SEQUENCE</scope>
    <source>
        <strain evidence="6">CGMCC 1.12181</strain>
    </source>
</reference>
<dbReference type="InterPro" id="IPR003742">
    <property type="entry name" value="RlmH-like"/>
</dbReference>
<dbReference type="GO" id="GO:0070038">
    <property type="term" value="F:rRNA (pseudouridine-N3-)-methyltransferase activity"/>
    <property type="evidence" value="ECO:0007669"/>
    <property type="project" value="UniProtKB-UniRule"/>
</dbReference>
<dbReference type="InterPro" id="IPR029028">
    <property type="entry name" value="Alpha/beta_knot_MTases"/>
</dbReference>
<dbReference type="GO" id="GO:0005737">
    <property type="term" value="C:cytoplasm"/>
    <property type="evidence" value="ECO:0007669"/>
    <property type="project" value="UniProtKB-SubCell"/>
</dbReference>
<dbReference type="PANTHER" id="PTHR33603:SF1">
    <property type="entry name" value="RIBOSOMAL RNA LARGE SUBUNIT METHYLTRANSFERASE H"/>
    <property type="match status" value="1"/>
</dbReference>
<keyword evidence="2 5" id="KW-0808">Transferase</keyword>
<keyword evidence="3 5" id="KW-0949">S-adenosyl-L-methionine</keyword>
<dbReference type="Gene3D" id="3.40.1280.10">
    <property type="match status" value="1"/>
</dbReference>
<keyword evidence="5" id="KW-0963">Cytoplasm</keyword>
<protein>
    <recommendedName>
        <fullName evidence="5">Ribosomal RNA large subunit methyltransferase H</fullName>
        <ecNumber evidence="5">2.1.1.177</ecNumber>
    </recommendedName>
    <alternativeName>
        <fullName evidence="5">23S rRNA (pseudouridine1915-N3)-methyltransferase</fullName>
    </alternativeName>
    <alternativeName>
        <fullName evidence="5">23S rRNA m3Psi1915 methyltransferase</fullName>
    </alternativeName>
    <alternativeName>
        <fullName evidence="5">rRNA (pseudouridine-N3-)-methyltransferase RlmH</fullName>
    </alternativeName>
</protein>
<comment type="subunit">
    <text evidence="5">Homodimer.</text>
</comment>
<evidence type="ECO:0000256" key="4">
    <source>
        <dbReference type="ARBA" id="ARBA00038303"/>
    </source>
</evidence>
<keyword evidence="5" id="KW-0698">rRNA processing</keyword>
<dbReference type="EC" id="2.1.1.177" evidence="5"/>
<sequence>MRIQLLTPGHKMPDWVATAFMDYNQRLPQHLALQLVPITPAGGLKNQSPEAIKFREAEAIRQHTKPGDLNISFDERGKKIDTAYLSGQLANWQMNGVDVNLIVGGAEGLHDTLIKQSQYQWSLSALTFPHQLVKVIIVEQIYRAYSLLNNHPYHRA</sequence>
<dbReference type="SUPFAM" id="SSF75217">
    <property type="entry name" value="alpha/beta knot"/>
    <property type="match status" value="1"/>
</dbReference>
<evidence type="ECO:0000256" key="5">
    <source>
        <dbReference type="HAMAP-Rule" id="MF_00658"/>
    </source>
</evidence>
<name>A0A917FPY5_9GAMM</name>
<gene>
    <name evidence="5 6" type="primary">rlmH</name>
    <name evidence="6" type="ORF">GCM10011365_17520</name>
</gene>
<reference evidence="6" key="2">
    <citation type="submission" date="2020-09" db="EMBL/GenBank/DDBJ databases">
        <authorList>
            <person name="Sun Q."/>
            <person name="Zhou Y."/>
        </authorList>
    </citation>
    <scope>NUCLEOTIDE SEQUENCE</scope>
    <source>
        <strain evidence="6">CGMCC 1.12181</strain>
    </source>
</reference>
<organism evidence="6 7">
    <name type="scientific">Marinicella pacifica</name>
    <dbReference type="NCBI Taxonomy" id="1171543"/>
    <lineage>
        <taxon>Bacteria</taxon>
        <taxon>Pseudomonadati</taxon>
        <taxon>Pseudomonadota</taxon>
        <taxon>Gammaproteobacteria</taxon>
        <taxon>Lysobacterales</taxon>
        <taxon>Marinicellaceae</taxon>
        <taxon>Marinicella</taxon>
    </lineage>
</organism>
<dbReference type="CDD" id="cd18081">
    <property type="entry name" value="RlmH-like"/>
    <property type="match status" value="1"/>
</dbReference>
<evidence type="ECO:0000313" key="7">
    <source>
        <dbReference type="Proteomes" id="UP000605253"/>
    </source>
</evidence>
<accession>A0A917FPY5</accession>
<dbReference type="HAMAP" id="MF_00658">
    <property type="entry name" value="23SrRNA_methyltr_H"/>
    <property type="match status" value="1"/>
</dbReference>
<comment type="function">
    <text evidence="5">Specifically methylates the pseudouridine at position 1915 (m3Psi1915) in 23S rRNA.</text>
</comment>
<dbReference type="RefSeq" id="WP_188365352.1">
    <property type="nucleotide sequence ID" value="NZ_BAABJF010000001.1"/>
</dbReference>
<evidence type="ECO:0000256" key="1">
    <source>
        <dbReference type="ARBA" id="ARBA00022603"/>
    </source>
</evidence>
<dbReference type="EMBL" id="BMEO01000006">
    <property type="protein sequence ID" value="GGF96631.1"/>
    <property type="molecule type" value="Genomic_DNA"/>
</dbReference>
<evidence type="ECO:0000256" key="3">
    <source>
        <dbReference type="ARBA" id="ARBA00022691"/>
    </source>
</evidence>
<comment type="catalytic activity">
    <reaction evidence="5">
        <text>pseudouridine(1915) in 23S rRNA + S-adenosyl-L-methionine = N(3)-methylpseudouridine(1915) in 23S rRNA + S-adenosyl-L-homocysteine + H(+)</text>
        <dbReference type="Rhea" id="RHEA:42752"/>
        <dbReference type="Rhea" id="RHEA-COMP:10221"/>
        <dbReference type="Rhea" id="RHEA-COMP:10222"/>
        <dbReference type="ChEBI" id="CHEBI:15378"/>
        <dbReference type="ChEBI" id="CHEBI:57856"/>
        <dbReference type="ChEBI" id="CHEBI:59789"/>
        <dbReference type="ChEBI" id="CHEBI:65314"/>
        <dbReference type="ChEBI" id="CHEBI:74486"/>
        <dbReference type="EC" id="2.1.1.177"/>
    </reaction>
</comment>
<comment type="caution">
    <text evidence="6">The sequence shown here is derived from an EMBL/GenBank/DDBJ whole genome shotgun (WGS) entry which is preliminary data.</text>
</comment>
<dbReference type="AlphaFoldDB" id="A0A917FPY5"/>
<keyword evidence="7" id="KW-1185">Reference proteome</keyword>
<evidence type="ECO:0000313" key="6">
    <source>
        <dbReference type="EMBL" id="GGF96631.1"/>
    </source>
</evidence>
<dbReference type="InterPro" id="IPR029026">
    <property type="entry name" value="tRNA_m1G_MTases_N"/>
</dbReference>
<feature type="binding site" evidence="5">
    <location>
        <begin position="123"/>
        <end position="128"/>
    </location>
    <ligand>
        <name>S-adenosyl-L-methionine</name>
        <dbReference type="ChEBI" id="CHEBI:59789"/>
    </ligand>
</feature>
<comment type="subcellular location">
    <subcellularLocation>
        <location evidence="5">Cytoplasm</location>
    </subcellularLocation>
</comment>
<keyword evidence="1 5" id="KW-0489">Methyltransferase</keyword>
<evidence type="ECO:0000256" key="2">
    <source>
        <dbReference type="ARBA" id="ARBA00022679"/>
    </source>
</evidence>
<dbReference type="PANTHER" id="PTHR33603">
    <property type="entry name" value="METHYLTRANSFERASE"/>
    <property type="match status" value="1"/>
</dbReference>
<comment type="caution">
    <text evidence="5">Lacks conserved residue(s) required for the propagation of feature annotation.</text>
</comment>
<proteinExistence type="inferred from homology"/>
<comment type="similarity">
    <text evidence="4 5">Belongs to the RNA methyltransferase RlmH family.</text>
</comment>